<dbReference type="InterPro" id="IPR036921">
    <property type="entry name" value="PurM-like_N_sf"/>
</dbReference>
<evidence type="ECO:0000256" key="3">
    <source>
        <dbReference type="ARBA" id="ARBA00022777"/>
    </source>
</evidence>
<evidence type="ECO:0000259" key="6">
    <source>
        <dbReference type="Pfam" id="PF00586"/>
    </source>
</evidence>
<dbReference type="InterPro" id="IPR016188">
    <property type="entry name" value="PurM-like_N"/>
</dbReference>
<keyword evidence="5" id="KW-0711">Selenium</keyword>
<dbReference type="InterPro" id="IPR010918">
    <property type="entry name" value="PurM-like_C_dom"/>
</dbReference>
<dbReference type="GO" id="GO:0005737">
    <property type="term" value="C:cytoplasm"/>
    <property type="evidence" value="ECO:0007669"/>
    <property type="project" value="TreeGrafter"/>
</dbReference>
<evidence type="ECO:0000256" key="4">
    <source>
        <dbReference type="ARBA" id="ARBA00022840"/>
    </source>
</evidence>
<dbReference type="Pfam" id="PF00586">
    <property type="entry name" value="AIRS"/>
    <property type="match status" value="1"/>
</dbReference>
<keyword evidence="3" id="KW-0418">Kinase</keyword>
<dbReference type="InterPro" id="IPR004536">
    <property type="entry name" value="SPS/SelD"/>
</dbReference>
<feature type="domain" description="PurM-like N-terminal" evidence="6">
    <location>
        <begin position="7"/>
        <end position="114"/>
    </location>
</feature>
<dbReference type="EMBL" id="AP024233">
    <property type="protein sequence ID" value="BCO10259.1"/>
    <property type="molecule type" value="Genomic_DNA"/>
</dbReference>
<protein>
    <recommendedName>
        <fullName evidence="10">Selenide, water dikinase</fullName>
    </recommendedName>
</protein>
<evidence type="ECO:0000313" key="9">
    <source>
        <dbReference type="Proteomes" id="UP001063350"/>
    </source>
</evidence>
<sequence length="397" mass="42083">MGSETCDDAGVYRLNDTTALIQTVDFFTPIVDDPYAFGQITAANALSDVYAMGGRPLLCMNILACPVKTMPETVFRQVVEGGLEKIREAGALLVGGHSIEDTELKYGLSVTGLVHPDRVLKNSGARPDDVLVLTKPLGTGILSTAIKGGLGESGLEKRIIEVMATLNRLPAEILQRPEFIDDPSLRPHACTDITGFGLIGHLHEMAQASRVSIHIHTETLPILPETLAFADMGIIPEGAHTNRKFYLSQVNGACEPASSLELICCDPQTSGGCSSLCRRPGPGLCSPTWKRRAIPLPAGSSATCTRNPPGGLFLSREEVDDAAHPVFTLYYPPGPSGRLAPDPVVVGARASCCVALRKHRENLLLDSLSFGPGAGSWLCGDLRGCRSHAQAAGGAQL</sequence>
<evidence type="ECO:0008006" key="10">
    <source>
        <dbReference type="Google" id="ProtNLM"/>
    </source>
</evidence>
<feature type="domain" description="PurM-like C-terminal" evidence="7">
    <location>
        <begin position="126"/>
        <end position="226"/>
    </location>
</feature>
<dbReference type="SUPFAM" id="SSF56042">
    <property type="entry name" value="PurM C-terminal domain-like"/>
    <property type="match status" value="1"/>
</dbReference>
<dbReference type="GO" id="GO:0005524">
    <property type="term" value="F:ATP binding"/>
    <property type="evidence" value="ECO:0007669"/>
    <property type="project" value="UniProtKB-KW"/>
</dbReference>
<dbReference type="KEGG" id="ddu:GF1_26350"/>
<dbReference type="PANTHER" id="PTHR10256">
    <property type="entry name" value="SELENIDE, WATER DIKINASE"/>
    <property type="match status" value="1"/>
</dbReference>
<keyword evidence="9" id="KW-1185">Reference proteome</keyword>
<dbReference type="SUPFAM" id="SSF55326">
    <property type="entry name" value="PurM N-terminal domain-like"/>
    <property type="match status" value="1"/>
</dbReference>
<dbReference type="Gene3D" id="3.90.650.10">
    <property type="entry name" value="PurM-like C-terminal domain"/>
    <property type="match status" value="1"/>
</dbReference>
<keyword evidence="1" id="KW-0808">Transferase</keyword>
<dbReference type="CDD" id="cd02195">
    <property type="entry name" value="SelD"/>
    <property type="match status" value="1"/>
</dbReference>
<proteinExistence type="predicted"/>
<dbReference type="GO" id="GO:0004756">
    <property type="term" value="F:selenide, water dikinase activity"/>
    <property type="evidence" value="ECO:0007669"/>
    <property type="project" value="TreeGrafter"/>
</dbReference>
<dbReference type="NCBIfam" id="TIGR00476">
    <property type="entry name" value="selD"/>
    <property type="match status" value="1"/>
</dbReference>
<dbReference type="Gene3D" id="3.30.1330.10">
    <property type="entry name" value="PurM-like, N-terminal domain"/>
    <property type="match status" value="1"/>
</dbReference>
<dbReference type="PANTHER" id="PTHR10256:SF0">
    <property type="entry name" value="INACTIVE SELENIDE, WATER DIKINASE-LIKE PROTEIN-RELATED"/>
    <property type="match status" value="1"/>
</dbReference>
<dbReference type="GO" id="GO:0016260">
    <property type="term" value="P:selenocysteine biosynthetic process"/>
    <property type="evidence" value="ECO:0007669"/>
    <property type="project" value="TreeGrafter"/>
</dbReference>
<evidence type="ECO:0000259" key="7">
    <source>
        <dbReference type="Pfam" id="PF02769"/>
    </source>
</evidence>
<dbReference type="Pfam" id="PF02769">
    <property type="entry name" value="AIRS_C"/>
    <property type="match status" value="1"/>
</dbReference>
<dbReference type="Proteomes" id="UP001063350">
    <property type="component" value="Chromosome"/>
</dbReference>
<keyword evidence="2" id="KW-0547">Nucleotide-binding</keyword>
<evidence type="ECO:0000313" key="8">
    <source>
        <dbReference type="EMBL" id="BCO10259.1"/>
    </source>
</evidence>
<accession>A0A915U2Q5</accession>
<evidence type="ECO:0000256" key="5">
    <source>
        <dbReference type="ARBA" id="ARBA00023266"/>
    </source>
</evidence>
<keyword evidence="4" id="KW-0067">ATP-binding</keyword>
<evidence type="ECO:0000256" key="2">
    <source>
        <dbReference type="ARBA" id="ARBA00022741"/>
    </source>
</evidence>
<gene>
    <name evidence="8" type="ORF">GF1_26350</name>
</gene>
<reference evidence="8" key="1">
    <citation type="submission" date="2020-12" db="EMBL/GenBank/DDBJ databases">
        <title>Desulfobium dissulfuricans gen. nov., sp. nov., a novel mesophilic, sulfate-reducing bacterium isolated from a deep-sea hydrothermal vent.</title>
        <authorList>
            <person name="Hashimoto Y."/>
            <person name="Tame A."/>
            <person name="Sawayama S."/>
            <person name="Miyazaki J."/>
            <person name="Takai K."/>
            <person name="Nakagawa S."/>
        </authorList>
    </citation>
    <scope>NUCLEOTIDE SEQUENCE</scope>
    <source>
        <strain evidence="8">GF1</strain>
    </source>
</reference>
<dbReference type="InterPro" id="IPR036676">
    <property type="entry name" value="PurM-like_C_sf"/>
</dbReference>
<organism evidence="8 9">
    <name type="scientific">Desulfolithobacter dissulfuricans</name>
    <dbReference type="NCBI Taxonomy" id="2795293"/>
    <lineage>
        <taxon>Bacteria</taxon>
        <taxon>Pseudomonadati</taxon>
        <taxon>Thermodesulfobacteriota</taxon>
        <taxon>Desulfobulbia</taxon>
        <taxon>Desulfobulbales</taxon>
        <taxon>Desulfobulbaceae</taxon>
        <taxon>Desulfolithobacter</taxon>
    </lineage>
</organism>
<name>A0A915U2Q5_9BACT</name>
<evidence type="ECO:0000256" key="1">
    <source>
        <dbReference type="ARBA" id="ARBA00022679"/>
    </source>
</evidence>
<dbReference type="AlphaFoldDB" id="A0A915U2Q5"/>